<sequence>MRRRGGTNMVAFIPPQVTNGMQTDHFEISVEARARAINVRRLRF</sequence>
<proteinExistence type="predicted"/>
<keyword evidence="2" id="KW-1185">Reference proteome</keyword>
<gene>
    <name evidence="1" type="ORF">L288_18255</name>
</gene>
<dbReference type="EMBL" id="ATHO01000158">
    <property type="protein sequence ID" value="EQB00421.1"/>
    <property type="molecule type" value="Genomic_DNA"/>
</dbReference>
<name>T0G9J6_9SPHN</name>
<dbReference type="AlphaFoldDB" id="T0G9J6"/>
<evidence type="ECO:0000313" key="2">
    <source>
        <dbReference type="Proteomes" id="UP000015525"/>
    </source>
</evidence>
<dbReference type="Proteomes" id="UP000015525">
    <property type="component" value="Unassembled WGS sequence"/>
</dbReference>
<dbReference type="PATRIC" id="fig|1329909.3.peg.3512"/>
<evidence type="ECO:0000313" key="1">
    <source>
        <dbReference type="EMBL" id="EQB00421.1"/>
    </source>
</evidence>
<comment type="caution">
    <text evidence="1">The sequence shown here is derived from an EMBL/GenBank/DDBJ whole genome shotgun (WGS) entry which is preliminary data.</text>
</comment>
<organism evidence="1 2">
    <name type="scientific">Sphingobium quisquiliarum P25</name>
    <dbReference type="NCBI Taxonomy" id="1329909"/>
    <lineage>
        <taxon>Bacteria</taxon>
        <taxon>Pseudomonadati</taxon>
        <taxon>Pseudomonadota</taxon>
        <taxon>Alphaproteobacteria</taxon>
        <taxon>Sphingomonadales</taxon>
        <taxon>Sphingomonadaceae</taxon>
        <taxon>Sphingobium</taxon>
    </lineage>
</organism>
<reference evidence="1 2" key="1">
    <citation type="journal article" date="2013" name="Genome Announc.">
        <title>Draft Genome Sequence of Sphingobium quisquiliarum Strain P25T, a Novel Hexachlorocyclohexane (HCH)-Degrading Bacterium Isolated from an HCH Dumpsite.</title>
        <authorList>
            <person name="Kumar Singh A."/>
            <person name="Sangwan N."/>
            <person name="Sharma A."/>
            <person name="Gupta V."/>
            <person name="Khurana J.P."/>
            <person name="Lal R."/>
        </authorList>
    </citation>
    <scope>NUCLEOTIDE SEQUENCE [LARGE SCALE GENOMIC DNA]</scope>
    <source>
        <strain evidence="1 2">P25</strain>
    </source>
</reference>
<protein>
    <submittedName>
        <fullName evidence="1">Uncharacterized protein</fullName>
    </submittedName>
</protein>
<accession>T0G9J6</accession>